<protein>
    <submittedName>
        <fullName evidence="1">Uncharacterized protein</fullName>
    </submittedName>
</protein>
<gene>
    <name evidence="1" type="ORF">CCMP2556_LOCUS27332</name>
</gene>
<evidence type="ECO:0000313" key="1">
    <source>
        <dbReference type="EMBL" id="CAK9054746.1"/>
    </source>
</evidence>
<keyword evidence="2" id="KW-1185">Reference proteome</keyword>
<dbReference type="Proteomes" id="UP001642484">
    <property type="component" value="Unassembled WGS sequence"/>
</dbReference>
<proteinExistence type="predicted"/>
<accession>A0ABP0MTD3</accession>
<organism evidence="1 2">
    <name type="scientific">Durusdinium trenchii</name>
    <dbReference type="NCBI Taxonomy" id="1381693"/>
    <lineage>
        <taxon>Eukaryota</taxon>
        <taxon>Sar</taxon>
        <taxon>Alveolata</taxon>
        <taxon>Dinophyceae</taxon>
        <taxon>Suessiales</taxon>
        <taxon>Symbiodiniaceae</taxon>
        <taxon>Durusdinium</taxon>
    </lineage>
</organism>
<sequence>MALEMARWLIGWGRSYPGEWDGMYDILQCLWTLSRHQYVDNRTHGILPITMAALTLARDTADEDHPSTIRLNKHVCSFYSPPGTVPRPLTEILGSWTHDRLESWMTTASQSVPVARRLRRGAQLTNSWGIEFMFRVEAISTTMMALATQAPGDLESARRCLEFESP</sequence>
<comment type="caution">
    <text evidence="1">The sequence shown here is derived from an EMBL/GenBank/DDBJ whole genome shotgun (WGS) entry which is preliminary data.</text>
</comment>
<name>A0ABP0MTD3_9DINO</name>
<dbReference type="EMBL" id="CAXAMN010019668">
    <property type="protein sequence ID" value="CAK9054746.1"/>
    <property type="molecule type" value="Genomic_DNA"/>
</dbReference>
<evidence type="ECO:0000313" key="2">
    <source>
        <dbReference type="Proteomes" id="UP001642484"/>
    </source>
</evidence>
<reference evidence="1 2" key="1">
    <citation type="submission" date="2024-02" db="EMBL/GenBank/DDBJ databases">
        <authorList>
            <person name="Chen Y."/>
            <person name="Shah S."/>
            <person name="Dougan E. K."/>
            <person name="Thang M."/>
            <person name="Chan C."/>
        </authorList>
    </citation>
    <scope>NUCLEOTIDE SEQUENCE [LARGE SCALE GENOMIC DNA]</scope>
</reference>